<evidence type="ECO:0000256" key="19">
    <source>
        <dbReference type="SAM" id="Phobius"/>
    </source>
</evidence>
<keyword evidence="11 19" id="KW-0472">Membrane</keyword>
<evidence type="ECO:0000256" key="14">
    <source>
        <dbReference type="ARBA" id="ARBA00031884"/>
    </source>
</evidence>
<dbReference type="InterPro" id="IPR033946">
    <property type="entry name" value="Ubiquinol_oxase_su3_dom"/>
</dbReference>
<dbReference type="AlphaFoldDB" id="A0A0U5J889"/>
<evidence type="ECO:0000256" key="17">
    <source>
        <dbReference type="RuleBase" id="RU003376"/>
    </source>
</evidence>
<dbReference type="InParanoid" id="A0A0U5J889"/>
<dbReference type="STRING" id="389348.PNK_0670"/>
<gene>
    <name evidence="21" type="primary">cyoC</name>
    <name evidence="21" type="ORF">PNK_0670</name>
</gene>
<keyword evidence="7 17" id="KW-0812">Transmembrane</keyword>
<dbReference type="NCBIfam" id="TIGR02842">
    <property type="entry name" value="CyoC"/>
    <property type="match status" value="1"/>
</dbReference>
<dbReference type="EMBL" id="LN879502">
    <property type="protein sequence ID" value="CUI16297.1"/>
    <property type="molecule type" value="Genomic_DNA"/>
</dbReference>
<feature type="domain" description="Heme-copper oxidase subunit III family profile" evidence="20">
    <location>
        <begin position="33"/>
        <end position="209"/>
    </location>
</feature>
<dbReference type="PROSITE" id="PS50253">
    <property type="entry name" value="COX3"/>
    <property type="match status" value="1"/>
</dbReference>
<dbReference type="InterPro" id="IPR024791">
    <property type="entry name" value="Cyt_c/ubiquinol_Oxase_su3"/>
</dbReference>
<evidence type="ECO:0000259" key="20">
    <source>
        <dbReference type="PROSITE" id="PS50253"/>
    </source>
</evidence>
<dbReference type="PATRIC" id="fig|389348.3.peg.732"/>
<keyword evidence="5" id="KW-0813">Transport</keyword>
<keyword evidence="6" id="KW-1003">Cell membrane</keyword>
<comment type="subunit">
    <text evidence="3">Heterooctamer of two A chains, two B chains, two C chains and two D chains.</text>
</comment>
<comment type="subcellular location">
    <subcellularLocation>
        <location evidence="1 17">Cell membrane</location>
        <topology evidence="1 17">Multi-pass membrane protein</topology>
    </subcellularLocation>
</comment>
<evidence type="ECO:0000256" key="9">
    <source>
        <dbReference type="ARBA" id="ARBA00022989"/>
    </source>
</evidence>
<dbReference type="SUPFAM" id="SSF81452">
    <property type="entry name" value="Cytochrome c oxidase subunit III-like"/>
    <property type="match status" value="1"/>
</dbReference>
<evidence type="ECO:0000256" key="11">
    <source>
        <dbReference type="ARBA" id="ARBA00023136"/>
    </source>
</evidence>
<feature type="compositionally biased region" description="Basic and acidic residues" evidence="18">
    <location>
        <begin position="7"/>
        <end position="23"/>
    </location>
</feature>
<feature type="transmembrane region" description="Helical" evidence="19">
    <location>
        <begin position="183"/>
        <end position="207"/>
    </location>
</feature>
<evidence type="ECO:0000256" key="18">
    <source>
        <dbReference type="SAM" id="MobiDB-lite"/>
    </source>
</evidence>
<reference evidence="22" key="1">
    <citation type="submission" date="2015-09" db="EMBL/GenBank/DDBJ databases">
        <authorList>
            <person name="Bertelli C."/>
        </authorList>
    </citation>
    <scope>NUCLEOTIDE SEQUENCE [LARGE SCALE GENOMIC DNA]</scope>
    <source>
        <strain evidence="22">KNic</strain>
    </source>
</reference>
<feature type="transmembrane region" description="Helical" evidence="19">
    <location>
        <begin position="76"/>
        <end position="97"/>
    </location>
</feature>
<dbReference type="InterPro" id="IPR035973">
    <property type="entry name" value="Cyt_c_oxidase_su3-like_sf"/>
</dbReference>
<evidence type="ECO:0000313" key="22">
    <source>
        <dbReference type="Proteomes" id="UP000069902"/>
    </source>
</evidence>
<evidence type="ECO:0000256" key="7">
    <source>
        <dbReference type="ARBA" id="ARBA00022692"/>
    </source>
</evidence>
<keyword evidence="22" id="KW-1185">Reference proteome</keyword>
<dbReference type="RefSeq" id="WP_032125218.1">
    <property type="nucleotide sequence ID" value="NZ_LN879502.1"/>
</dbReference>
<comment type="similarity">
    <text evidence="2 17">Belongs to the cytochrome c oxidase subunit 3 family.</text>
</comment>
<evidence type="ECO:0000256" key="15">
    <source>
        <dbReference type="ARBA" id="ARBA00032189"/>
    </source>
</evidence>
<dbReference type="FunCoup" id="A0A0U5J889">
    <property type="interactions" value="184"/>
</dbReference>
<dbReference type="PANTHER" id="PTHR11403:SF2">
    <property type="entry name" value="CYTOCHROME BO(3) UBIQUINOL OXIDASE SUBUNIT 3"/>
    <property type="match status" value="1"/>
</dbReference>
<dbReference type="GO" id="GO:0004129">
    <property type="term" value="F:cytochrome-c oxidase activity"/>
    <property type="evidence" value="ECO:0007669"/>
    <property type="project" value="InterPro"/>
</dbReference>
<protein>
    <recommendedName>
        <fullName evidence="4">Cytochrome bo(3) ubiquinol oxidase subunit 3</fullName>
    </recommendedName>
    <alternativeName>
        <fullName evidence="15">Cytochrome o ubiquinol oxidase subunit 3</fullName>
    </alternativeName>
    <alternativeName>
        <fullName evidence="13">Oxidase bo(3) subunit 3</fullName>
    </alternativeName>
    <alternativeName>
        <fullName evidence="16">Ubiquinol oxidase polypeptide III</fullName>
    </alternativeName>
    <alternativeName>
        <fullName evidence="14">Ubiquinol oxidase subunit 3</fullName>
    </alternativeName>
</protein>
<name>A0A0U5J889_9BACT</name>
<evidence type="ECO:0000256" key="16">
    <source>
        <dbReference type="ARBA" id="ARBA00032717"/>
    </source>
</evidence>
<feature type="transmembrane region" description="Helical" evidence="19">
    <location>
        <begin position="104"/>
        <end position="121"/>
    </location>
</feature>
<evidence type="ECO:0000256" key="3">
    <source>
        <dbReference type="ARBA" id="ARBA00011700"/>
    </source>
</evidence>
<keyword evidence="8" id="KW-0249">Electron transport</keyword>
<dbReference type="GO" id="GO:0009486">
    <property type="term" value="F:cytochrome bo3 ubiquinol oxidase activity"/>
    <property type="evidence" value="ECO:0007669"/>
    <property type="project" value="InterPro"/>
</dbReference>
<proteinExistence type="inferred from homology"/>
<evidence type="ECO:0000256" key="5">
    <source>
        <dbReference type="ARBA" id="ARBA00022448"/>
    </source>
</evidence>
<feature type="transmembrane region" description="Helical" evidence="19">
    <location>
        <begin position="141"/>
        <end position="171"/>
    </location>
</feature>
<keyword evidence="10 21" id="KW-0560">Oxidoreductase</keyword>
<feature type="transmembrane region" description="Helical" evidence="19">
    <location>
        <begin position="35"/>
        <end position="56"/>
    </location>
</feature>
<evidence type="ECO:0000256" key="8">
    <source>
        <dbReference type="ARBA" id="ARBA00022982"/>
    </source>
</evidence>
<dbReference type="FunFam" id="1.20.120.80:FF:000001">
    <property type="entry name" value="Cytochrome (Ubi)quinol oxidase subunit III"/>
    <property type="match status" value="1"/>
</dbReference>
<comment type="function">
    <text evidence="12">Cytochrome bo(3) ubiquinol terminal oxidase is the component of the aerobic respiratory chain of E.coli that predominates when cells are grown at high aeration. Has proton pump activity across the membrane in addition to electron transfer, pumping 2 protons/electron.</text>
</comment>
<sequence length="210" mass="23852">MNSSMIHHQDTLEPHADTRLPDPHQDTFSKTTLGFWMYLMTDCLLFATLFCTYAVLHKSTFGGPSSKELFDLPSAFTETMILLLSSVTCGFAMLASLRNEKKQVLIWLAVSFLLGASFIALELNEFKHMVSEGHDWTRSAFLSAFFTLVGTHGLHVVIGLLWMLVMMAQVFSMGITATTFRRLAIFSLFWHFLDLIWISIFTFVYLMGVI</sequence>
<dbReference type="Proteomes" id="UP000069902">
    <property type="component" value="Chromosome cPNK"/>
</dbReference>
<evidence type="ECO:0000256" key="2">
    <source>
        <dbReference type="ARBA" id="ARBA00010581"/>
    </source>
</evidence>
<dbReference type="Pfam" id="PF00510">
    <property type="entry name" value="COX3"/>
    <property type="match status" value="1"/>
</dbReference>
<evidence type="ECO:0000256" key="4">
    <source>
        <dbReference type="ARBA" id="ARBA00014687"/>
    </source>
</evidence>
<evidence type="ECO:0000256" key="10">
    <source>
        <dbReference type="ARBA" id="ARBA00023002"/>
    </source>
</evidence>
<dbReference type="InterPro" id="IPR014206">
    <property type="entry name" value="Cyt_c_ubiqinol_oxidase_su3"/>
</dbReference>
<dbReference type="KEGG" id="pnl:PNK_0670"/>
<accession>A0A0U5J889</accession>
<evidence type="ECO:0000313" key="21">
    <source>
        <dbReference type="EMBL" id="CUI16297.1"/>
    </source>
</evidence>
<evidence type="ECO:0000256" key="12">
    <source>
        <dbReference type="ARBA" id="ARBA00025694"/>
    </source>
</evidence>
<dbReference type="Gene3D" id="1.20.120.80">
    <property type="entry name" value="Cytochrome c oxidase, subunit III, four-helix bundle"/>
    <property type="match status" value="1"/>
</dbReference>
<organism evidence="21 22">
    <name type="scientific">Candidatus Protochlamydia naegleriophila</name>
    <dbReference type="NCBI Taxonomy" id="389348"/>
    <lineage>
        <taxon>Bacteria</taxon>
        <taxon>Pseudomonadati</taxon>
        <taxon>Chlamydiota</taxon>
        <taxon>Chlamydiia</taxon>
        <taxon>Parachlamydiales</taxon>
        <taxon>Parachlamydiaceae</taxon>
        <taxon>Candidatus Protochlamydia</taxon>
    </lineage>
</organism>
<dbReference type="PANTHER" id="PTHR11403">
    <property type="entry name" value="CYTOCHROME C OXIDASE SUBUNIT III"/>
    <property type="match status" value="1"/>
</dbReference>
<dbReference type="GO" id="GO:0005886">
    <property type="term" value="C:plasma membrane"/>
    <property type="evidence" value="ECO:0007669"/>
    <property type="project" value="UniProtKB-SubCell"/>
</dbReference>
<dbReference type="GO" id="GO:0019646">
    <property type="term" value="P:aerobic electron transport chain"/>
    <property type="evidence" value="ECO:0007669"/>
    <property type="project" value="InterPro"/>
</dbReference>
<evidence type="ECO:0000256" key="13">
    <source>
        <dbReference type="ARBA" id="ARBA00030072"/>
    </source>
</evidence>
<evidence type="ECO:0000256" key="1">
    <source>
        <dbReference type="ARBA" id="ARBA00004651"/>
    </source>
</evidence>
<dbReference type="CDD" id="cd02863">
    <property type="entry name" value="Ubiquinol_oxidase_III"/>
    <property type="match status" value="1"/>
</dbReference>
<dbReference type="InterPro" id="IPR013833">
    <property type="entry name" value="Cyt_c_oxidase_su3_a-hlx"/>
</dbReference>
<dbReference type="InterPro" id="IPR000298">
    <property type="entry name" value="Cyt_c_oxidase-like_su3"/>
</dbReference>
<keyword evidence="9 19" id="KW-1133">Transmembrane helix</keyword>
<feature type="region of interest" description="Disordered" evidence="18">
    <location>
        <begin position="1"/>
        <end position="23"/>
    </location>
</feature>
<evidence type="ECO:0000256" key="6">
    <source>
        <dbReference type="ARBA" id="ARBA00022475"/>
    </source>
</evidence>